<name>A0A0F9MAA3_9ZZZZ</name>
<sequence length="634" mass="65180">MAARLRGTFDQIIASIDSIYKALRENGARNIVKWILKYKGTSSGSATEISAPDAAYDGSVEEVSTILFTNTKINSIGSEYLKIPFAAVAGGGSETMHYFYADKAEITSITCLAKALCVAASSFHFWVDDGSGSETEYYVWLNVGGSDSDPSETGTAIEANISASTTATDVAEVIDGLIDAKTGVGAANVGAILTITNGNNGNVTNISDGDIATGFTWTIESGGDDPNRASVSKFTCLTKAASTASSSFHFFVADGSGGETEYYCWMNVGGADPDPAESGTAIECDISGATTAIDVAEVIDSLIAAKTDVGCDNGGTAVLPIINVNAGSVSTPAQGGVDTGYVFIWQDGTLDSNATGTAHSCAIQGATSAGDVGTIFVAAITGVAGLTSTGTTTALIESDNTGSITDIVQSGSSLGTITVVNQGRDSYEGGYLYLVSSSANDTDSAAGHCREVTIEGFDESGLYSKIVVAMNGTTVVKLGGRLKAVSHMFGSKFGTGDNDAAGNIILVTSSTGNKTSLLTIAAGATESNGFTLFVPNGQKCLITDMKLYNTTNANTGATIVTATLTGFGEVSNITPDYDDVSIVVFDIVQSQSDVNPSKEVRIGTDVAKIVCTESEIGVVGNETFVFVMELYTFT</sequence>
<gene>
    <name evidence="1" type="ORF">LCGC14_1484880</name>
</gene>
<dbReference type="AlphaFoldDB" id="A0A0F9MAA3"/>
<evidence type="ECO:0000313" key="1">
    <source>
        <dbReference type="EMBL" id="KKM66077.1"/>
    </source>
</evidence>
<reference evidence="1" key="1">
    <citation type="journal article" date="2015" name="Nature">
        <title>Complex archaea that bridge the gap between prokaryotes and eukaryotes.</title>
        <authorList>
            <person name="Spang A."/>
            <person name="Saw J.H."/>
            <person name="Jorgensen S.L."/>
            <person name="Zaremba-Niedzwiedzka K."/>
            <person name="Martijn J."/>
            <person name="Lind A.E."/>
            <person name="van Eijk R."/>
            <person name="Schleper C."/>
            <person name="Guy L."/>
            <person name="Ettema T.J."/>
        </authorList>
    </citation>
    <scope>NUCLEOTIDE SEQUENCE</scope>
</reference>
<dbReference type="EMBL" id="LAZR01010605">
    <property type="protein sequence ID" value="KKM66077.1"/>
    <property type="molecule type" value="Genomic_DNA"/>
</dbReference>
<comment type="caution">
    <text evidence="1">The sequence shown here is derived from an EMBL/GenBank/DDBJ whole genome shotgun (WGS) entry which is preliminary data.</text>
</comment>
<proteinExistence type="predicted"/>
<accession>A0A0F9MAA3</accession>
<organism evidence="1">
    <name type="scientific">marine sediment metagenome</name>
    <dbReference type="NCBI Taxonomy" id="412755"/>
    <lineage>
        <taxon>unclassified sequences</taxon>
        <taxon>metagenomes</taxon>
        <taxon>ecological metagenomes</taxon>
    </lineage>
</organism>
<protein>
    <submittedName>
        <fullName evidence="1">Uncharacterized protein</fullName>
    </submittedName>
</protein>